<keyword evidence="1" id="KW-0732">Signal</keyword>
<feature type="signal peptide" evidence="1">
    <location>
        <begin position="1"/>
        <end position="21"/>
    </location>
</feature>
<name>A0A131YF35_RHIAP</name>
<evidence type="ECO:0008006" key="3">
    <source>
        <dbReference type="Google" id="ProtNLM"/>
    </source>
</evidence>
<accession>A0A131YF35</accession>
<dbReference type="EMBL" id="GEDV01011399">
    <property type="protein sequence ID" value="JAP77158.1"/>
    <property type="molecule type" value="Transcribed_RNA"/>
</dbReference>
<reference evidence="2" key="1">
    <citation type="journal article" date="2016" name="Ticks Tick Borne Dis.">
        <title>De novo assembly and annotation of the salivary gland transcriptome of Rhipicephalus appendiculatus male and female ticks during blood feeding.</title>
        <authorList>
            <person name="de Castro M.H."/>
            <person name="de Klerk D."/>
            <person name="Pienaar R."/>
            <person name="Latif A.A."/>
            <person name="Rees D.J."/>
            <person name="Mans B.J."/>
        </authorList>
    </citation>
    <scope>NUCLEOTIDE SEQUENCE</scope>
    <source>
        <tissue evidence="2">Salivary glands</tissue>
    </source>
</reference>
<feature type="chain" id="PRO_5007284986" description="Tick transposon" evidence="1">
    <location>
        <begin position="22"/>
        <end position="110"/>
    </location>
</feature>
<evidence type="ECO:0000313" key="2">
    <source>
        <dbReference type="EMBL" id="JAP77158.1"/>
    </source>
</evidence>
<sequence length="110" mass="12628">MAQKWVHVLKTLVSMLAHIAPEELKYVGTLVCASTTTQHFARSGSFYHMAPTLRKIHRRENNRSCRSVYIFSADLMSTFKEIIAWIFRLLQASINVPSKVIRDFSKAELS</sequence>
<evidence type="ECO:0000256" key="1">
    <source>
        <dbReference type="SAM" id="SignalP"/>
    </source>
</evidence>
<proteinExistence type="predicted"/>
<dbReference type="AlphaFoldDB" id="A0A131YF35"/>
<organism evidence="2">
    <name type="scientific">Rhipicephalus appendiculatus</name>
    <name type="common">Brown ear tick</name>
    <dbReference type="NCBI Taxonomy" id="34631"/>
    <lineage>
        <taxon>Eukaryota</taxon>
        <taxon>Metazoa</taxon>
        <taxon>Ecdysozoa</taxon>
        <taxon>Arthropoda</taxon>
        <taxon>Chelicerata</taxon>
        <taxon>Arachnida</taxon>
        <taxon>Acari</taxon>
        <taxon>Parasitiformes</taxon>
        <taxon>Ixodida</taxon>
        <taxon>Ixodoidea</taxon>
        <taxon>Ixodidae</taxon>
        <taxon>Rhipicephalinae</taxon>
        <taxon>Rhipicephalus</taxon>
        <taxon>Rhipicephalus</taxon>
    </lineage>
</organism>
<protein>
    <recommendedName>
        <fullName evidence="3">Tick transposon</fullName>
    </recommendedName>
</protein>